<evidence type="ECO:0000313" key="3">
    <source>
        <dbReference type="Proteomes" id="UP001153076"/>
    </source>
</evidence>
<gene>
    <name evidence="2" type="ORF">Cgig2_032885</name>
    <name evidence="1" type="ORF">Cgig2_033063</name>
</gene>
<protein>
    <submittedName>
        <fullName evidence="1">Uncharacterized protein</fullName>
    </submittedName>
</protein>
<dbReference type="EMBL" id="JAKOGI010000848">
    <property type="protein sequence ID" value="KAJ8429892.1"/>
    <property type="molecule type" value="Genomic_DNA"/>
</dbReference>
<reference evidence="1" key="1">
    <citation type="submission" date="2022-04" db="EMBL/GenBank/DDBJ databases">
        <title>Carnegiea gigantea Genome sequencing and assembly v2.</title>
        <authorList>
            <person name="Copetti D."/>
            <person name="Sanderson M.J."/>
            <person name="Burquez A."/>
            <person name="Wojciechowski M.F."/>
        </authorList>
    </citation>
    <scope>NUCLEOTIDE SEQUENCE</scope>
    <source>
        <strain evidence="1">SGP5-SGP5p</strain>
        <tissue evidence="1">Aerial part</tissue>
    </source>
</reference>
<accession>A0A9Q1GSX9</accession>
<name>A0A9Q1GSX9_9CARY</name>
<dbReference type="OrthoDB" id="1761837at2759"/>
<dbReference type="AlphaFoldDB" id="A0A9Q1GSX9"/>
<keyword evidence="3" id="KW-1185">Reference proteome</keyword>
<organism evidence="1 3">
    <name type="scientific">Carnegiea gigantea</name>
    <dbReference type="NCBI Taxonomy" id="171969"/>
    <lineage>
        <taxon>Eukaryota</taxon>
        <taxon>Viridiplantae</taxon>
        <taxon>Streptophyta</taxon>
        <taxon>Embryophyta</taxon>
        <taxon>Tracheophyta</taxon>
        <taxon>Spermatophyta</taxon>
        <taxon>Magnoliopsida</taxon>
        <taxon>eudicotyledons</taxon>
        <taxon>Gunneridae</taxon>
        <taxon>Pentapetalae</taxon>
        <taxon>Caryophyllales</taxon>
        <taxon>Cactineae</taxon>
        <taxon>Cactaceae</taxon>
        <taxon>Cactoideae</taxon>
        <taxon>Echinocereeae</taxon>
        <taxon>Carnegiea</taxon>
    </lineage>
</organism>
<dbReference type="Proteomes" id="UP001153076">
    <property type="component" value="Unassembled WGS sequence"/>
</dbReference>
<proteinExistence type="predicted"/>
<dbReference type="EMBL" id="JAKOGI010001452">
    <property type="protein sequence ID" value="KAJ8425548.1"/>
    <property type="molecule type" value="Genomic_DNA"/>
</dbReference>
<sequence>MAQKVFCFLNNDEVESIHRANVPSLVPRPQCPFEGSIREDFQVDKNAPGVFGKAILDKVSHSPFDRLPSLKGDFDSLYAAILQSVINVLLQRARLKGLIRQACDFQDYNRATLVKHPLKNMIVIAWRLNWRHEELLKELQLLDDQKKDLSCQVVVGKHLLQEDQIDIFDATKVMDVATTTSLEKTEAYIKESLEDLKNF</sequence>
<evidence type="ECO:0000313" key="2">
    <source>
        <dbReference type="EMBL" id="KAJ8429892.1"/>
    </source>
</evidence>
<comment type="caution">
    <text evidence="1">The sequence shown here is derived from an EMBL/GenBank/DDBJ whole genome shotgun (WGS) entry which is preliminary data.</text>
</comment>
<evidence type="ECO:0000313" key="1">
    <source>
        <dbReference type="EMBL" id="KAJ8425548.1"/>
    </source>
</evidence>